<dbReference type="PANTHER" id="PTHR42793:SF1">
    <property type="entry name" value="PEPTIDYL-LYSINE N-ACETYLTRANSFERASE PATZ"/>
    <property type="match status" value="1"/>
</dbReference>
<dbReference type="EMBL" id="JBHSWV010000461">
    <property type="protein sequence ID" value="MFC6767990.1"/>
    <property type="molecule type" value="Genomic_DNA"/>
</dbReference>
<dbReference type="AlphaFoldDB" id="A0ABD5SU00"/>
<dbReference type="RefSeq" id="WP_273740828.1">
    <property type="nucleotide sequence ID" value="NZ_JAQIVI010000461.1"/>
</dbReference>
<dbReference type="InterPro" id="IPR036291">
    <property type="entry name" value="NAD(P)-bd_dom_sf"/>
</dbReference>
<evidence type="ECO:0000313" key="1">
    <source>
        <dbReference type="EMBL" id="MFC6767990.1"/>
    </source>
</evidence>
<protein>
    <submittedName>
        <fullName evidence="1">Uncharacterized protein</fullName>
    </submittedName>
</protein>
<comment type="caution">
    <text evidence="1">The sequence shown here is derived from an EMBL/GenBank/DDBJ whole genome shotgun (WGS) entry which is preliminary data.</text>
</comment>
<gene>
    <name evidence="1" type="ORF">ACFQE6_24220</name>
</gene>
<accession>A0ABD5SU00</accession>
<dbReference type="Gene3D" id="3.40.50.720">
    <property type="entry name" value="NAD(P)-binding Rossmann-like Domain"/>
    <property type="match status" value="1"/>
</dbReference>
<keyword evidence="2" id="KW-1185">Reference proteome</keyword>
<dbReference type="Proteomes" id="UP001596383">
    <property type="component" value="Unassembled WGS sequence"/>
</dbReference>
<sequence>MRSRGDVIEECAEAGIGGTVIFASGFAEAGEDVRQLQEYLVDAATAGDVYLLGPNTSGFLVPEADLYATFATDVKTIPAGADSPGGFEARATVQVQTPRETRREMLRSTGVTR</sequence>
<evidence type="ECO:0000313" key="2">
    <source>
        <dbReference type="Proteomes" id="UP001596383"/>
    </source>
</evidence>
<proteinExistence type="predicted"/>
<dbReference type="PANTHER" id="PTHR42793">
    <property type="entry name" value="COA BINDING DOMAIN CONTAINING PROTEIN"/>
    <property type="match status" value="1"/>
</dbReference>
<dbReference type="SUPFAM" id="SSF51735">
    <property type="entry name" value="NAD(P)-binding Rossmann-fold domains"/>
    <property type="match status" value="1"/>
</dbReference>
<reference evidence="1 2" key="1">
    <citation type="journal article" date="2019" name="Int. J. Syst. Evol. Microbiol.">
        <title>The Global Catalogue of Microorganisms (GCM) 10K type strain sequencing project: providing services to taxonomists for standard genome sequencing and annotation.</title>
        <authorList>
            <consortium name="The Broad Institute Genomics Platform"/>
            <consortium name="The Broad Institute Genome Sequencing Center for Infectious Disease"/>
            <person name="Wu L."/>
            <person name="Ma J."/>
        </authorList>
    </citation>
    <scope>NUCLEOTIDE SEQUENCE [LARGE SCALE GENOMIC DNA]</scope>
    <source>
        <strain evidence="1 2">LMG 29247</strain>
    </source>
</reference>
<organism evidence="1 2">
    <name type="scientific">Natrinema soli</name>
    <dbReference type="NCBI Taxonomy" id="1930624"/>
    <lineage>
        <taxon>Archaea</taxon>
        <taxon>Methanobacteriati</taxon>
        <taxon>Methanobacteriota</taxon>
        <taxon>Stenosarchaea group</taxon>
        <taxon>Halobacteria</taxon>
        <taxon>Halobacteriales</taxon>
        <taxon>Natrialbaceae</taxon>
        <taxon>Natrinema</taxon>
    </lineage>
</organism>
<name>A0ABD5SU00_9EURY</name>